<dbReference type="InterPro" id="IPR006015">
    <property type="entry name" value="Universal_stress_UspA"/>
</dbReference>
<organism evidence="3 4">
    <name type="scientific">Microvirga mediterraneensis</name>
    <dbReference type="NCBI Taxonomy" id="2754695"/>
    <lineage>
        <taxon>Bacteria</taxon>
        <taxon>Pseudomonadati</taxon>
        <taxon>Pseudomonadota</taxon>
        <taxon>Alphaproteobacteria</taxon>
        <taxon>Hyphomicrobiales</taxon>
        <taxon>Methylobacteriaceae</taxon>
        <taxon>Microvirga</taxon>
    </lineage>
</organism>
<comment type="similarity">
    <text evidence="1">Belongs to the universal stress protein A family.</text>
</comment>
<gene>
    <name evidence="3" type="ORF">H0S73_23680</name>
</gene>
<dbReference type="Proteomes" id="UP000572984">
    <property type="component" value="Unassembled WGS sequence"/>
</dbReference>
<comment type="caution">
    <text evidence="3">The sequence shown here is derived from an EMBL/GenBank/DDBJ whole genome shotgun (WGS) entry which is preliminary data.</text>
</comment>
<evidence type="ECO:0000313" key="3">
    <source>
        <dbReference type="EMBL" id="MBA1159092.1"/>
    </source>
</evidence>
<dbReference type="AlphaFoldDB" id="A0A838BVG7"/>
<dbReference type="Pfam" id="PF00582">
    <property type="entry name" value="Usp"/>
    <property type="match status" value="1"/>
</dbReference>
<accession>A0A838BVG7</accession>
<dbReference type="Gene3D" id="3.40.50.12370">
    <property type="match status" value="1"/>
</dbReference>
<feature type="domain" description="UspA" evidence="2">
    <location>
        <begin position="158"/>
        <end position="276"/>
    </location>
</feature>
<evidence type="ECO:0000313" key="4">
    <source>
        <dbReference type="Proteomes" id="UP000572984"/>
    </source>
</evidence>
<dbReference type="PRINTS" id="PR01438">
    <property type="entry name" value="UNVRSLSTRESS"/>
</dbReference>
<dbReference type="EMBL" id="JACDXJ010000002">
    <property type="protein sequence ID" value="MBA1159092.1"/>
    <property type="molecule type" value="Genomic_DNA"/>
</dbReference>
<reference evidence="3 4" key="1">
    <citation type="submission" date="2020-07" db="EMBL/GenBank/DDBJ databases">
        <title>Draft genome and description of Microvirga mediterraneensis Marseille-Q2068 sp. nov.</title>
        <authorList>
            <person name="Boxberger M."/>
        </authorList>
    </citation>
    <scope>NUCLEOTIDE SEQUENCE [LARGE SCALE GENOMIC DNA]</scope>
    <source>
        <strain evidence="3 4">Marseille-Q2068</strain>
    </source>
</reference>
<protein>
    <submittedName>
        <fullName evidence="3">Universal stress protein</fullName>
    </submittedName>
</protein>
<dbReference type="InterPro" id="IPR006016">
    <property type="entry name" value="UspA"/>
</dbReference>
<name>A0A838BVG7_9HYPH</name>
<dbReference type="CDD" id="cd00293">
    <property type="entry name" value="USP-like"/>
    <property type="match status" value="1"/>
</dbReference>
<sequence length="280" mass="29250">MIENIKSVLIGLTKEFGPEETSSALGYGLSLAQQAGAHATVQAASVKLGLSSAGISKVVAGLVQEENRRLQALAEAAARSAHGNAGAAGTVCSTAAPHLGYQQLLAVFRAQARLHDLTIIDAEPEALTPDRGLIDALLMDSGRPLLVVPPGQEVFQARRIILAWDGSGRAARAAADALPLLRTAEAVEVVAVMGEKDLPTSVTGADIAPHLSRHGVNVTVQTLPALDGDVAETLRTHATLTHAEMIVMGGYVHSRLRELVFGGVTQSLLKQSPVPLFLSY</sequence>
<evidence type="ECO:0000256" key="1">
    <source>
        <dbReference type="ARBA" id="ARBA00008791"/>
    </source>
</evidence>
<evidence type="ECO:0000259" key="2">
    <source>
        <dbReference type="Pfam" id="PF00582"/>
    </source>
</evidence>
<dbReference type="RefSeq" id="WP_181054666.1">
    <property type="nucleotide sequence ID" value="NZ_JACDXJ010000002.1"/>
</dbReference>
<proteinExistence type="inferred from homology"/>
<keyword evidence="4" id="KW-1185">Reference proteome</keyword>
<dbReference type="SUPFAM" id="SSF52402">
    <property type="entry name" value="Adenine nucleotide alpha hydrolases-like"/>
    <property type="match status" value="1"/>
</dbReference>